<dbReference type="PANTHER" id="PTHR30595:SF6">
    <property type="entry name" value="SCHLAFEN ALBA-2 DOMAIN-CONTAINING PROTEIN"/>
    <property type="match status" value="1"/>
</dbReference>
<dbReference type="PANTHER" id="PTHR30595">
    <property type="entry name" value="GLPR-RELATED TRANSCRIPTIONAL REPRESSOR"/>
    <property type="match status" value="1"/>
</dbReference>
<keyword evidence="2" id="KW-0547">Nucleotide-binding</keyword>
<dbReference type="Gene3D" id="3.30.565.60">
    <property type="match status" value="1"/>
</dbReference>
<dbReference type="Pfam" id="PF04326">
    <property type="entry name" value="SLFN_AlbA_2"/>
    <property type="match status" value="1"/>
</dbReference>
<dbReference type="AlphaFoldDB" id="A0A2A6E866"/>
<evidence type="ECO:0000313" key="3">
    <source>
        <dbReference type="Proteomes" id="UP000219259"/>
    </source>
</evidence>
<evidence type="ECO:0000313" key="2">
    <source>
        <dbReference type="EMBL" id="PDP43745.1"/>
    </source>
</evidence>
<comment type="caution">
    <text evidence="2">The sequence shown here is derived from an EMBL/GenBank/DDBJ whole genome shotgun (WGS) entry which is preliminary data.</text>
</comment>
<dbReference type="GO" id="GO:0004386">
    <property type="term" value="F:helicase activity"/>
    <property type="evidence" value="ECO:0007669"/>
    <property type="project" value="UniProtKB-KW"/>
</dbReference>
<keyword evidence="2" id="KW-0067">ATP-binding</keyword>
<dbReference type="Proteomes" id="UP000219259">
    <property type="component" value="Unassembled WGS sequence"/>
</dbReference>
<gene>
    <name evidence="2" type="ORF">CLI86_07045</name>
</gene>
<name>A0A2A6E866_TANFO</name>
<keyword evidence="2" id="KW-0378">Hydrolase</keyword>
<protein>
    <submittedName>
        <fullName evidence="2">ATP-dependent DNA helicase RecG</fullName>
    </submittedName>
</protein>
<dbReference type="InterPro" id="IPR038461">
    <property type="entry name" value="Schlafen_AlbA_2_dom_sf"/>
</dbReference>
<dbReference type="Gene3D" id="3.30.950.30">
    <property type="entry name" value="Schlafen, AAA domain"/>
    <property type="match status" value="1"/>
</dbReference>
<dbReference type="RefSeq" id="WP_097531239.1">
    <property type="nucleotide sequence ID" value="NZ_NSLJ01000015.1"/>
</dbReference>
<dbReference type="EMBL" id="NSLJ01000015">
    <property type="protein sequence ID" value="PDP43745.1"/>
    <property type="molecule type" value="Genomic_DNA"/>
</dbReference>
<keyword evidence="2" id="KW-0347">Helicase</keyword>
<reference evidence="2 3" key="1">
    <citation type="submission" date="2017-09" db="EMBL/GenBank/DDBJ databases">
        <title>Phase variable restriction modification systems are present in the genome sequences of periodontal pathogens Prevotella intermedia, Tannerella forsythia and Porphyromonas gingivalis.</title>
        <authorList>
            <person name="Haigh R.D."/>
            <person name="Crawford L."/>
            <person name="Ralph J."/>
            <person name="Wanford J."/>
            <person name="Vartoukian S.R."/>
            <person name="Hijazib K."/>
            <person name="Wade W."/>
            <person name="Oggioni M.R."/>
        </authorList>
    </citation>
    <scope>NUCLEOTIDE SEQUENCE [LARGE SCALE GENOMIC DNA]</scope>
    <source>
        <strain evidence="2 3">WW11663</strain>
    </source>
</reference>
<organism evidence="2 3">
    <name type="scientific">Tannerella forsythia</name>
    <name type="common">Bacteroides forsythus</name>
    <dbReference type="NCBI Taxonomy" id="28112"/>
    <lineage>
        <taxon>Bacteria</taxon>
        <taxon>Pseudomonadati</taxon>
        <taxon>Bacteroidota</taxon>
        <taxon>Bacteroidia</taxon>
        <taxon>Bacteroidales</taxon>
        <taxon>Tannerellaceae</taxon>
        <taxon>Tannerella</taxon>
    </lineage>
</organism>
<proteinExistence type="predicted"/>
<dbReference type="InterPro" id="IPR038475">
    <property type="entry name" value="RecG_C_sf"/>
</dbReference>
<feature type="domain" description="Schlafen AlbA-2" evidence="1">
    <location>
        <begin position="33"/>
        <end position="145"/>
    </location>
</feature>
<dbReference type="Pfam" id="PF13749">
    <property type="entry name" value="HATPase_c_4"/>
    <property type="match status" value="1"/>
</dbReference>
<evidence type="ECO:0000259" key="1">
    <source>
        <dbReference type="Pfam" id="PF04326"/>
    </source>
</evidence>
<sequence length="586" mass="67336">MSKFTIEKLKLLKESEDKVEFKKAEQGNFAYDGGGRIKPSERRRCILGYVTALCNEGGGCLVIGMEDRYPHKVVGTKQNEGTVGQLESNIYKDTLIRPQIYELYENEDAKKGRVLVIDVPGRPIGKLFRFEDVPLMRVGEELRPMSDEVIFSILQEQEPDFSSDICDSLTIEDLDTEAIRILKQKYAAKQKNPNFLTLPDTQVLSDLQLLKEDKVTLAALILVGKKEKLNKILPQASVILEYRKSENLVPYDNRQSYSEPFYKMIDALWHDINLRNDKLDVSDNSYIFNIPFFNEEVIREAINNAIAHRDYRRTSETVIKQYPQKMVIMNAGGFPLGVNIDNLLRVQSTPRNRLLADVLAKTGIVERSGQGVDKIFKNTLSEGKDAPDYSHSDSFRVELHLSAAIKDKAFAMFLESEQREFSEEDRLSVFDIIALDKIRRENSREVTKDVIEKLLNRGLIEKRGRTRGTYYILSKSYYEFCGKESEYTQEDDWSTEQVMSVIMPHLTKFGKAKMRDFAKLLEGHLTRRQVRNIIDKLVELQLLVKEGEGAGTIYKIAEKYIENSVMIARAVHLGIEEMKKRGEIQR</sequence>
<dbReference type="InterPro" id="IPR007421">
    <property type="entry name" value="Schlafen_AlbA_2_dom"/>
</dbReference>
<accession>A0A2A6E866</accession>